<keyword evidence="1" id="KW-0067">ATP-binding</keyword>
<evidence type="ECO:0000313" key="1">
    <source>
        <dbReference type="EMBL" id="AWN03659.1"/>
    </source>
</evidence>
<keyword evidence="1" id="KW-0347">Helicase</keyword>
<keyword evidence="2" id="KW-1185">Reference proteome</keyword>
<keyword evidence="1" id="KW-0547">Nucleotide-binding</keyword>
<protein>
    <submittedName>
        <fullName evidence="1">Helicase loader</fullName>
    </submittedName>
</protein>
<organism evidence="1 2">
    <name type="scientific">Gordonia phage Jace</name>
    <dbReference type="NCBI Taxonomy" id="2182360"/>
    <lineage>
        <taxon>Viruses</taxon>
        <taxon>Duplodnaviria</taxon>
        <taxon>Heunggongvirae</taxon>
        <taxon>Uroviricota</taxon>
        <taxon>Caudoviricetes</taxon>
        <taxon>Jacevirus</taxon>
        <taxon>Jacevirus jace</taxon>
    </lineage>
</organism>
<dbReference type="Proteomes" id="UP000246975">
    <property type="component" value="Segment"/>
</dbReference>
<gene>
    <name evidence="1" type="primary">39</name>
    <name evidence="1" type="ORF">PBI_JACE_39</name>
</gene>
<accession>A0A2U8UJ14</accession>
<reference evidence="1 2" key="1">
    <citation type="submission" date="2018-03" db="EMBL/GenBank/DDBJ databases">
        <authorList>
            <person name="Garlena R.A."/>
            <person name="Russell D.A."/>
            <person name="Pope W.H."/>
            <person name="Jacobs-Sera D."/>
            <person name="Hatfull G.F."/>
        </authorList>
    </citation>
    <scope>NUCLEOTIDE SEQUENCE [LARGE SCALE GENOMIC DNA]</scope>
</reference>
<dbReference type="GO" id="GO:0004386">
    <property type="term" value="F:helicase activity"/>
    <property type="evidence" value="ECO:0007669"/>
    <property type="project" value="UniProtKB-KW"/>
</dbReference>
<name>A0A2U8UJ14_9CAUD</name>
<proteinExistence type="predicted"/>
<evidence type="ECO:0000313" key="2">
    <source>
        <dbReference type="Proteomes" id="UP000246975"/>
    </source>
</evidence>
<dbReference type="KEGG" id="vg:54992203"/>
<sequence length="110" mass="12411">MTPDDIIELLQLVTTYDNRNTDPYMEASWLDAALVARWNVDDAFGAVRQHFAHSTDWIMPGHVTAIIRQKRSGPAPFAEVRALPMAPPARAELRAQLREGWRELRTAAEG</sequence>
<dbReference type="GeneID" id="54992203"/>
<dbReference type="EMBL" id="MH153804">
    <property type="protein sequence ID" value="AWN03659.1"/>
    <property type="molecule type" value="Genomic_DNA"/>
</dbReference>
<keyword evidence="1" id="KW-0378">Hydrolase</keyword>
<dbReference type="RefSeq" id="YP_009801685.1">
    <property type="nucleotide sequence ID" value="NC_047974.1"/>
</dbReference>